<protein>
    <submittedName>
        <fullName evidence="2">Uncharacterized protein</fullName>
    </submittedName>
</protein>
<reference evidence="2 3" key="1">
    <citation type="submission" date="2020-10" db="EMBL/GenBank/DDBJ databases">
        <title>The Coptis chinensis genome and diversification of protoberbering-type alkaloids.</title>
        <authorList>
            <person name="Wang B."/>
            <person name="Shu S."/>
            <person name="Song C."/>
            <person name="Liu Y."/>
        </authorList>
    </citation>
    <scope>NUCLEOTIDE SEQUENCE [LARGE SCALE GENOMIC DNA]</scope>
    <source>
        <strain evidence="2">HL-2020</strain>
        <tissue evidence="2">Leaf</tissue>
    </source>
</reference>
<organism evidence="2 3">
    <name type="scientific">Coptis chinensis</name>
    <dbReference type="NCBI Taxonomy" id="261450"/>
    <lineage>
        <taxon>Eukaryota</taxon>
        <taxon>Viridiplantae</taxon>
        <taxon>Streptophyta</taxon>
        <taxon>Embryophyta</taxon>
        <taxon>Tracheophyta</taxon>
        <taxon>Spermatophyta</taxon>
        <taxon>Magnoliopsida</taxon>
        <taxon>Ranunculales</taxon>
        <taxon>Ranunculaceae</taxon>
        <taxon>Coptidoideae</taxon>
        <taxon>Coptis</taxon>
    </lineage>
</organism>
<dbReference type="AlphaFoldDB" id="A0A835HEA4"/>
<comment type="caution">
    <text evidence="2">The sequence shown here is derived from an EMBL/GenBank/DDBJ whole genome shotgun (WGS) entry which is preliminary data.</text>
</comment>
<evidence type="ECO:0000256" key="1">
    <source>
        <dbReference type="SAM" id="MobiDB-lite"/>
    </source>
</evidence>
<feature type="region of interest" description="Disordered" evidence="1">
    <location>
        <begin position="133"/>
        <end position="153"/>
    </location>
</feature>
<accession>A0A835HEA4</accession>
<sequence>MRRRRSDGIVHRSMGKLGDIIWGEVSEVDDHIVPYPKGNEGKPLVTSGDYRKKQFIQGQKPVKLADQKRPKSYIFGIKMESSTQCNTNEALPAPGAEIDSWPGSPLTNVTCDGGYGRNFKISTDMQVTGTEMPKFDSGREDAAQSNSRPRSFVDECDEKENGGFLEYSWENIGTFDDFDNMFRNDEPIFGRESLGDAELWSSSADLFSSPTKSFPICSPNSGMNASSVSEHEMKQEFVQHEDHPLTSGFGRTNDLVSCDIKDVDLSKDQVATKECFHLVDPTVDYDGGKSKTLLEEKTNTKMMETTEAWRTHPARKVLHINLKTIFNGSGKSLDFSIQCRFQGNHYSKWKYGIFRGSISSTKCHWFICIQVNGKRKVLKYPENEECEDRSSQELHSSWSSVNHFQPCGNQFANSVVQPIPSSVNLQNQPVGPESLFYWQATHPYFFSGDGNSQHHYPFMPTLPNVHSERDQHQAVLVDYGSSPASLKHANPLKVFPAPSRPPTMTRQEKLEKLKRRQQMQAMLAIQEQQQQFGPQGPRSDMYNADKFPLENQHPDTEGSTIEAEENLKVTPSMELSSPIERDDSNTVAMETENGSLEVRVLDQLQDVIGKLDIKVRLSIRDSLFRLAQSATQRHNTIDTSSTNNNMQCDGATTKEADEYNRLHRIPEVERDTNPMDRTVAHLLFHQPLEPSTGLVKDGEITGSHGFTKLICKPEREGINHISAGCISECSIEKQSLPQPSCMVSERMNVDQFQSNCYTNTLQNIANVEQENFGK</sequence>
<name>A0A835HEA4_9MAGN</name>
<gene>
    <name evidence="2" type="ORF">IFM89_013917</name>
</gene>
<evidence type="ECO:0000313" key="2">
    <source>
        <dbReference type="EMBL" id="KAF9596869.1"/>
    </source>
</evidence>
<dbReference type="InterPro" id="IPR039928">
    <property type="entry name" value="LNK"/>
</dbReference>
<proteinExistence type="predicted"/>
<dbReference type="OrthoDB" id="618331at2759"/>
<dbReference type="PANTHER" id="PTHR33334">
    <property type="entry name" value="PROTEIN LNK1"/>
    <property type="match status" value="1"/>
</dbReference>
<evidence type="ECO:0000313" key="3">
    <source>
        <dbReference type="Proteomes" id="UP000631114"/>
    </source>
</evidence>
<keyword evidence="3" id="KW-1185">Reference proteome</keyword>
<dbReference type="GO" id="GO:0007623">
    <property type="term" value="P:circadian rhythm"/>
    <property type="evidence" value="ECO:0007669"/>
    <property type="project" value="InterPro"/>
</dbReference>
<dbReference type="GO" id="GO:0006355">
    <property type="term" value="P:regulation of DNA-templated transcription"/>
    <property type="evidence" value="ECO:0007669"/>
    <property type="project" value="InterPro"/>
</dbReference>
<dbReference type="Proteomes" id="UP000631114">
    <property type="component" value="Unassembled WGS sequence"/>
</dbReference>
<dbReference type="EMBL" id="JADFTS010000007">
    <property type="protein sequence ID" value="KAF9596869.1"/>
    <property type="molecule type" value="Genomic_DNA"/>
</dbReference>
<dbReference type="PANTHER" id="PTHR33334:SF5">
    <property type="entry name" value="PROTEIN LNK2"/>
    <property type="match status" value="1"/>
</dbReference>
<feature type="compositionally biased region" description="Basic and acidic residues" evidence="1">
    <location>
        <begin position="133"/>
        <end position="142"/>
    </location>
</feature>